<keyword evidence="3" id="KW-1185">Reference proteome</keyword>
<dbReference type="InterPro" id="IPR058725">
    <property type="entry name" value="YczF"/>
</dbReference>
<dbReference type="RefSeq" id="WP_209404291.1">
    <property type="nucleotide sequence ID" value="NZ_JAGIYQ010000004.1"/>
</dbReference>
<comment type="caution">
    <text evidence="2">The sequence shown here is derived from an EMBL/GenBank/DDBJ whole genome shotgun (WGS) entry which is preliminary data.</text>
</comment>
<keyword evidence="1" id="KW-0472">Membrane</keyword>
<dbReference type="EMBL" id="JAGIYQ010000004">
    <property type="protein sequence ID" value="MBP0725097.1"/>
    <property type="molecule type" value="Genomic_DNA"/>
</dbReference>
<feature type="transmembrane region" description="Helical" evidence="1">
    <location>
        <begin position="48"/>
        <end position="67"/>
    </location>
</feature>
<name>A0A940NJ70_9BACI</name>
<evidence type="ECO:0000256" key="1">
    <source>
        <dbReference type="SAM" id="Phobius"/>
    </source>
</evidence>
<dbReference type="Pfam" id="PF26310">
    <property type="entry name" value="YczF"/>
    <property type="match status" value="1"/>
</dbReference>
<proteinExistence type="predicted"/>
<evidence type="ECO:0000313" key="2">
    <source>
        <dbReference type="EMBL" id="MBP0725097.1"/>
    </source>
</evidence>
<gene>
    <name evidence="2" type="ORF">J5Y03_07810</name>
</gene>
<reference evidence="2" key="1">
    <citation type="submission" date="2021-04" db="EMBL/GenBank/DDBJ databases">
        <title>Genome seq and assembly of Bacillus sp.</title>
        <authorList>
            <person name="Chhetri G."/>
        </authorList>
    </citation>
    <scope>NUCLEOTIDE SEQUENCE</scope>
    <source>
        <strain evidence="2">RG28</strain>
    </source>
</reference>
<keyword evidence="1" id="KW-0812">Transmembrane</keyword>
<protein>
    <submittedName>
        <fullName evidence="2">Uncharacterized protein</fullName>
    </submittedName>
</protein>
<sequence>MKIFAIFILLFCLTFAVVLWTNMSQYETFTSYFQYIIQFRNNLSREDYVLLIGFFLPLVIPWVVNIYQNQKKKDKEVSNKSIT</sequence>
<dbReference type="Proteomes" id="UP000682134">
    <property type="component" value="Unassembled WGS sequence"/>
</dbReference>
<keyword evidence="1" id="KW-1133">Transmembrane helix</keyword>
<dbReference type="AlphaFoldDB" id="A0A940NJ70"/>
<organism evidence="2 3">
    <name type="scientific">Gottfriedia endophytica</name>
    <dbReference type="NCBI Taxonomy" id="2820819"/>
    <lineage>
        <taxon>Bacteria</taxon>
        <taxon>Bacillati</taxon>
        <taxon>Bacillota</taxon>
        <taxon>Bacilli</taxon>
        <taxon>Bacillales</taxon>
        <taxon>Bacillaceae</taxon>
        <taxon>Gottfriedia</taxon>
    </lineage>
</organism>
<accession>A0A940NJ70</accession>
<evidence type="ECO:0000313" key="3">
    <source>
        <dbReference type="Proteomes" id="UP000682134"/>
    </source>
</evidence>